<evidence type="ECO:0000256" key="7">
    <source>
        <dbReference type="PROSITE-ProRule" id="PRU01091"/>
    </source>
</evidence>
<evidence type="ECO:0000256" key="3">
    <source>
        <dbReference type="ARBA" id="ARBA00023015"/>
    </source>
</evidence>
<gene>
    <name evidence="10" type="ORF">QOZ95_004957</name>
</gene>
<protein>
    <submittedName>
        <fullName evidence="10">DNA-binding response OmpR family regulator</fullName>
    </submittedName>
</protein>
<dbReference type="SMART" id="SM00448">
    <property type="entry name" value="REC"/>
    <property type="match status" value="1"/>
</dbReference>
<evidence type="ECO:0000313" key="10">
    <source>
        <dbReference type="EMBL" id="MDQ0496757.1"/>
    </source>
</evidence>
<keyword evidence="5" id="KW-0804">Transcription</keyword>
<evidence type="ECO:0000259" key="8">
    <source>
        <dbReference type="PROSITE" id="PS50110"/>
    </source>
</evidence>
<evidence type="ECO:0000313" key="11">
    <source>
        <dbReference type="Proteomes" id="UP001242811"/>
    </source>
</evidence>
<dbReference type="EMBL" id="JAUSWA010000043">
    <property type="protein sequence ID" value="MDQ0496757.1"/>
    <property type="molecule type" value="Genomic_DNA"/>
</dbReference>
<evidence type="ECO:0000259" key="9">
    <source>
        <dbReference type="PROSITE" id="PS51755"/>
    </source>
</evidence>
<keyword evidence="4 7" id="KW-0238">DNA-binding</keyword>
<dbReference type="InterPro" id="IPR036388">
    <property type="entry name" value="WH-like_DNA-bd_sf"/>
</dbReference>
<keyword evidence="1 6" id="KW-0597">Phosphoprotein</keyword>
<dbReference type="InterPro" id="IPR039420">
    <property type="entry name" value="WalR-like"/>
</dbReference>
<name>A0ABU0L625_9BACL</name>
<dbReference type="InterPro" id="IPR011006">
    <property type="entry name" value="CheY-like_superfamily"/>
</dbReference>
<keyword evidence="11" id="KW-1185">Reference proteome</keyword>
<dbReference type="InterPro" id="IPR001867">
    <property type="entry name" value="OmpR/PhoB-type_DNA-bd"/>
</dbReference>
<dbReference type="PROSITE" id="PS51755">
    <property type="entry name" value="OMPR_PHOB"/>
    <property type="match status" value="1"/>
</dbReference>
<evidence type="ECO:0000256" key="2">
    <source>
        <dbReference type="ARBA" id="ARBA00023012"/>
    </source>
</evidence>
<accession>A0ABU0L625</accession>
<feature type="DNA-binding region" description="OmpR/PhoB-type" evidence="7">
    <location>
        <begin position="136"/>
        <end position="236"/>
    </location>
</feature>
<dbReference type="SUPFAM" id="SSF52172">
    <property type="entry name" value="CheY-like"/>
    <property type="match status" value="1"/>
</dbReference>
<feature type="modified residue" description="4-aspartylphosphate" evidence="6">
    <location>
        <position position="56"/>
    </location>
</feature>
<dbReference type="InterPro" id="IPR001789">
    <property type="entry name" value="Sig_transdc_resp-reg_receiver"/>
</dbReference>
<dbReference type="Gene3D" id="1.10.10.10">
    <property type="entry name" value="Winged helix-like DNA-binding domain superfamily/Winged helix DNA-binding domain"/>
    <property type="match status" value="1"/>
</dbReference>
<dbReference type="Pfam" id="PF00486">
    <property type="entry name" value="Trans_reg_C"/>
    <property type="match status" value="1"/>
</dbReference>
<keyword evidence="3" id="KW-0805">Transcription regulation</keyword>
<keyword evidence="2" id="KW-0902">Two-component regulatory system</keyword>
<reference evidence="10 11" key="1">
    <citation type="submission" date="2023-07" db="EMBL/GenBank/DDBJ databases">
        <title>Genomic Encyclopedia of Type Strains, Phase IV (KMG-IV): sequencing the most valuable type-strain genomes for metagenomic binning, comparative biology and taxonomic classification.</title>
        <authorList>
            <person name="Goeker M."/>
        </authorList>
    </citation>
    <scope>NUCLEOTIDE SEQUENCE [LARGE SCALE GENOMIC DNA]</scope>
    <source>
        <strain evidence="10 11">DSM 14914</strain>
    </source>
</reference>
<dbReference type="InterPro" id="IPR016032">
    <property type="entry name" value="Sig_transdc_resp-reg_C-effctor"/>
</dbReference>
<feature type="domain" description="OmpR/PhoB-type" evidence="9">
    <location>
        <begin position="136"/>
        <end position="236"/>
    </location>
</feature>
<organism evidence="10 11">
    <name type="scientific">Paenibacillus brasilensis</name>
    <dbReference type="NCBI Taxonomy" id="128574"/>
    <lineage>
        <taxon>Bacteria</taxon>
        <taxon>Bacillati</taxon>
        <taxon>Bacillota</taxon>
        <taxon>Bacilli</taxon>
        <taxon>Bacillales</taxon>
        <taxon>Paenibacillaceae</taxon>
        <taxon>Paenibacillus</taxon>
    </lineage>
</organism>
<feature type="domain" description="Response regulatory" evidence="8">
    <location>
        <begin position="6"/>
        <end position="120"/>
    </location>
</feature>
<dbReference type="Gene3D" id="3.40.50.2300">
    <property type="match status" value="1"/>
</dbReference>
<dbReference type="PANTHER" id="PTHR48111:SF52">
    <property type="entry name" value="TRANSCRIPTIONAL REGULATORY PROTEIN YVRH"/>
    <property type="match status" value="1"/>
</dbReference>
<dbReference type="CDD" id="cd17574">
    <property type="entry name" value="REC_OmpR"/>
    <property type="match status" value="1"/>
</dbReference>
<dbReference type="PANTHER" id="PTHR48111">
    <property type="entry name" value="REGULATOR OF RPOS"/>
    <property type="match status" value="1"/>
</dbReference>
<evidence type="ECO:0000256" key="5">
    <source>
        <dbReference type="ARBA" id="ARBA00023163"/>
    </source>
</evidence>
<evidence type="ECO:0000256" key="1">
    <source>
        <dbReference type="ARBA" id="ARBA00022553"/>
    </source>
</evidence>
<dbReference type="Proteomes" id="UP001242811">
    <property type="component" value="Unassembled WGS sequence"/>
</dbReference>
<proteinExistence type="predicted"/>
<evidence type="ECO:0000256" key="4">
    <source>
        <dbReference type="ARBA" id="ARBA00023125"/>
    </source>
</evidence>
<evidence type="ECO:0000256" key="6">
    <source>
        <dbReference type="PROSITE-ProRule" id="PRU00169"/>
    </source>
</evidence>
<dbReference type="SMART" id="SM00862">
    <property type="entry name" value="Trans_reg_C"/>
    <property type="match status" value="1"/>
</dbReference>
<sequence length="238" mass="27364">MLKNEKILLVDDEIGILTLLEVTLKKEHYTHISRCTNAKQTVEMVRSHNYDLIILDVMLPDMNGFELCSLVRSHTNAPIIFISASSSDFDKLKGLSVGGDDYITKPFNPLEVVARIEAIFRRQKIYQTQSYAIQENQEIRVGRLTLKPSDAMLVFDEQKIECTAKELDLLRFFLRNPNRIYTSSQIYELVWGGEPLYGEEKTVAMHISKIRKKMEINPKSPEIIINLKGIGYKFVPPQ</sequence>
<comment type="caution">
    <text evidence="10">The sequence shown here is derived from an EMBL/GenBank/DDBJ whole genome shotgun (WGS) entry which is preliminary data.</text>
</comment>
<dbReference type="Gene3D" id="6.10.250.690">
    <property type="match status" value="1"/>
</dbReference>
<dbReference type="PROSITE" id="PS50110">
    <property type="entry name" value="RESPONSE_REGULATORY"/>
    <property type="match status" value="1"/>
</dbReference>
<dbReference type="SUPFAM" id="SSF46894">
    <property type="entry name" value="C-terminal effector domain of the bipartite response regulators"/>
    <property type="match status" value="1"/>
</dbReference>
<dbReference type="Pfam" id="PF00072">
    <property type="entry name" value="Response_reg"/>
    <property type="match status" value="1"/>
</dbReference>
<dbReference type="GO" id="GO:0003677">
    <property type="term" value="F:DNA binding"/>
    <property type="evidence" value="ECO:0007669"/>
    <property type="project" value="UniProtKB-KW"/>
</dbReference>
<dbReference type="CDD" id="cd00383">
    <property type="entry name" value="trans_reg_C"/>
    <property type="match status" value="1"/>
</dbReference>